<evidence type="ECO:0000259" key="2">
    <source>
        <dbReference type="Pfam" id="PF07883"/>
    </source>
</evidence>
<dbReference type="Proteomes" id="UP001056539">
    <property type="component" value="Chromosome"/>
</dbReference>
<dbReference type="PANTHER" id="PTHR35848">
    <property type="entry name" value="OXALATE-BINDING PROTEIN"/>
    <property type="match status" value="1"/>
</dbReference>
<protein>
    <submittedName>
        <fullName evidence="3">Cupin domain-containing protein</fullName>
    </submittedName>
</protein>
<dbReference type="AlphaFoldDB" id="A0AAX3BBH9"/>
<dbReference type="Gene3D" id="2.60.120.10">
    <property type="entry name" value="Jelly Rolls"/>
    <property type="match status" value="1"/>
</dbReference>
<dbReference type="InterPro" id="IPR013096">
    <property type="entry name" value="Cupin_2"/>
</dbReference>
<gene>
    <name evidence="3" type="ORF">KDW03_08315</name>
</gene>
<dbReference type="RefSeq" id="WP_271434620.1">
    <property type="nucleotide sequence ID" value="NZ_CP073355.1"/>
</dbReference>
<dbReference type="GO" id="GO:0046872">
    <property type="term" value="F:metal ion binding"/>
    <property type="evidence" value="ECO:0007669"/>
    <property type="project" value="UniProtKB-KW"/>
</dbReference>
<dbReference type="SUPFAM" id="SSF51182">
    <property type="entry name" value="RmlC-like cupins"/>
    <property type="match status" value="1"/>
</dbReference>
<sequence length="114" mass="12766">MVYRFADHKRETREKMRGGEGVISLTHLIPEERLHHARLVARIEVPVGASIGYHYHESEVEYYIILEGHGEVIEGEKVTSVDVGDVVVTGPQEGHAIRNVGSEPLVFLAIIQKL</sequence>
<proteinExistence type="predicted"/>
<dbReference type="InterPro" id="IPR014710">
    <property type="entry name" value="RmlC-like_jellyroll"/>
</dbReference>
<name>A0AAX3BBH9_9SPIR</name>
<accession>A0AAX3BBH9</accession>
<evidence type="ECO:0000256" key="1">
    <source>
        <dbReference type="ARBA" id="ARBA00022723"/>
    </source>
</evidence>
<feature type="domain" description="Cupin type-2" evidence="2">
    <location>
        <begin position="42"/>
        <end position="110"/>
    </location>
</feature>
<evidence type="ECO:0000313" key="4">
    <source>
        <dbReference type="Proteomes" id="UP001056539"/>
    </source>
</evidence>
<dbReference type="KEGG" id="taqu:KDW03_08315"/>
<dbReference type="PANTHER" id="PTHR35848:SF6">
    <property type="entry name" value="CUPIN TYPE-2 DOMAIN-CONTAINING PROTEIN"/>
    <property type="match status" value="1"/>
</dbReference>
<dbReference type="EMBL" id="CP073355">
    <property type="protein sequence ID" value="URA09491.1"/>
    <property type="molecule type" value="Genomic_DNA"/>
</dbReference>
<dbReference type="Pfam" id="PF07883">
    <property type="entry name" value="Cupin_2"/>
    <property type="match status" value="1"/>
</dbReference>
<reference evidence="3" key="1">
    <citation type="submission" date="2021-04" db="EMBL/GenBank/DDBJ databases">
        <authorList>
            <person name="Postec A."/>
        </authorList>
    </citation>
    <scope>NUCLEOTIDE SEQUENCE</scope>
    <source>
        <strain evidence="3">F1F22</strain>
    </source>
</reference>
<keyword evidence="4" id="KW-1185">Reference proteome</keyword>
<dbReference type="InterPro" id="IPR011051">
    <property type="entry name" value="RmlC_Cupin_sf"/>
</dbReference>
<evidence type="ECO:0000313" key="3">
    <source>
        <dbReference type="EMBL" id="URA09491.1"/>
    </source>
</evidence>
<keyword evidence="1" id="KW-0479">Metal-binding</keyword>
<reference evidence="3" key="2">
    <citation type="submission" date="2022-06" db="EMBL/GenBank/DDBJ databases">
        <title>Thermospira aquatica gen. nov., sp. nov.</title>
        <authorList>
            <person name="Ben Ali Gam Z."/>
            <person name="Labat M."/>
        </authorList>
    </citation>
    <scope>NUCLEOTIDE SEQUENCE</scope>
    <source>
        <strain evidence="3">F1F22</strain>
    </source>
</reference>
<organism evidence="3 4">
    <name type="scientific">Thermospira aquatica</name>
    <dbReference type="NCBI Taxonomy" id="2828656"/>
    <lineage>
        <taxon>Bacteria</taxon>
        <taxon>Pseudomonadati</taxon>
        <taxon>Spirochaetota</taxon>
        <taxon>Spirochaetia</taxon>
        <taxon>Brevinematales</taxon>
        <taxon>Thermospiraceae</taxon>
        <taxon>Thermospira</taxon>
    </lineage>
</organism>
<dbReference type="InterPro" id="IPR051610">
    <property type="entry name" value="GPI/OXD"/>
</dbReference>